<keyword evidence="1" id="KW-0812">Transmembrane</keyword>
<dbReference type="GO" id="GO:0004175">
    <property type="term" value="F:endopeptidase activity"/>
    <property type="evidence" value="ECO:0007669"/>
    <property type="project" value="UniProtKB-ARBA"/>
</dbReference>
<keyword evidence="3" id="KW-0645">Protease</keyword>
<gene>
    <name evidence="3" type="ORF">soil367_09545</name>
</gene>
<dbReference type="KEGG" id="hmi:soil367_09545"/>
<dbReference type="GO" id="GO:0006508">
    <property type="term" value="P:proteolysis"/>
    <property type="evidence" value="ECO:0007669"/>
    <property type="project" value="UniProtKB-KW"/>
</dbReference>
<protein>
    <submittedName>
        <fullName evidence="3">CPBP family intramembrane metalloprotease</fullName>
    </submittedName>
</protein>
<keyword evidence="1" id="KW-0472">Membrane</keyword>
<organism evidence="3 4">
    <name type="scientific">Hydrocarboniclastica marina</name>
    <dbReference type="NCBI Taxonomy" id="2259620"/>
    <lineage>
        <taxon>Bacteria</taxon>
        <taxon>Pseudomonadati</taxon>
        <taxon>Pseudomonadota</taxon>
        <taxon>Gammaproteobacteria</taxon>
        <taxon>Alteromonadales</taxon>
        <taxon>Alteromonadaceae</taxon>
        <taxon>Hydrocarboniclastica</taxon>
    </lineage>
</organism>
<dbReference type="GO" id="GO:0080120">
    <property type="term" value="P:CAAX-box protein maturation"/>
    <property type="evidence" value="ECO:0007669"/>
    <property type="project" value="UniProtKB-ARBA"/>
</dbReference>
<dbReference type="OrthoDB" id="3693644at2"/>
<feature type="transmembrane region" description="Helical" evidence="1">
    <location>
        <begin position="236"/>
        <end position="254"/>
    </location>
</feature>
<dbReference type="RefSeq" id="WP_136548877.1">
    <property type="nucleotide sequence ID" value="NZ_CP031093.1"/>
</dbReference>
<dbReference type="EMBL" id="CP031093">
    <property type="protein sequence ID" value="QCF26155.1"/>
    <property type="molecule type" value="Genomic_DNA"/>
</dbReference>
<evidence type="ECO:0000313" key="3">
    <source>
        <dbReference type="EMBL" id="QCF26155.1"/>
    </source>
</evidence>
<accession>A0A4P7XHC4</accession>
<keyword evidence="4" id="KW-1185">Reference proteome</keyword>
<dbReference type="InterPro" id="IPR003675">
    <property type="entry name" value="Rce1/LyrA-like_dom"/>
</dbReference>
<evidence type="ECO:0000256" key="1">
    <source>
        <dbReference type="SAM" id="Phobius"/>
    </source>
</evidence>
<evidence type="ECO:0000259" key="2">
    <source>
        <dbReference type="Pfam" id="PF02517"/>
    </source>
</evidence>
<dbReference type="PANTHER" id="PTHR35797:SF1">
    <property type="entry name" value="PROTEASE"/>
    <property type="match status" value="1"/>
</dbReference>
<dbReference type="Proteomes" id="UP000298049">
    <property type="component" value="Chromosome"/>
</dbReference>
<feature type="transmembrane region" description="Helical" evidence="1">
    <location>
        <begin position="15"/>
        <end position="42"/>
    </location>
</feature>
<keyword evidence="3" id="KW-0482">Metalloprotease</keyword>
<reference evidence="3 4" key="1">
    <citation type="submission" date="2018-07" db="EMBL/GenBank/DDBJ databases">
        <title>Marsedoiliclastica nanhaica gen. nov. sp. nov., a novel marine hydrocarbonoclastic bacterium isolated from an in-situ enriched hydrocarbon-degrading consortium in deep-sea sediment.</title>
        <authorList>
            <person name="Dong C."/>
            <person name="Ma T."/>
            <person name="Liu R."/>
            <person name="Shao Z."/>
        </authorList>
    </citation>
    <scope>NUCLEOTIDE SEQUENCE [LARGE SCALE GENOMIC DNA]</scope>
    <source>
        <strain evidence="4">soil36-7</strain>
    </source>
</reference>
<dbReference type="InterPro" id="IPR042150">
    <property type="entry name" value="MmRce1-like"/>
</dbReference>
<feature type="domain" description="CAAX prenyl protease 2/Lysostaphin resistance protein A-like" evidence="2">
    <location>
        <begin position="129"/>
        <end position="226"/>
    </location>
</feature>
<dbReference type="PANTHER" id="PTHR35797">
    <property type="entry name" value="PROTEASE-RELATED"/>
    <property type="match status" value="1"/>
</dbReference>
<keyword evidence="1" id="KW-1133">Transmembrane helix</keyword>
<feature type="transmembrane region" description="Helical" evidence="1">
    <location>
        <begin position="120"/>
        <end position="141"/>
    </location>
</feature>
<feature type="transmembrane region" description="Helical" evidence="1">
    <location>
        <begin position="161"/>
        <end position="183"/>
    </location>
</feature>
<dbReference type="Pfam" id="PF02517">
    <property type="entry name" value="Rce1-like"/>
    <property type="match status" value="1"/>
</dbReference>
<sequence length="280" mass="30845">MIPEHPEEDGIGLSALIPFVLITFLITWSITGFYIFFNELAVALLGQISGTHPLFFLAVWAPAIAAVAVIFHRRGATGLKLYLRRLRVWRIPAGWLLFILIGIPGIFFLGALIKGAPLQASVISDGISAVLPVMVIMLLLGPVEELGWRGLALPVLQRHMAPVWAAILIGAVWGLWHLPAFYLSGVVHSGWGFAPFFIGNICLSVIVTPIFNRTGGSILWPMLYHFQLSNPLWPDAQPYDTYLLIGVSVLILIFRREAMFSNKHAYTAVIPSTIHSKAST</sequence>
<keyword evidence="3" id="KW-0378">Hydrolase</keyword>
<feature type="transmembrane region" description="Helical" evidence="1">
    <location>
        <begin position="93"/>
        <end position="113"/>
    </location>
</feature>
<proteinExistence type="predicted"/>
<name>A0A4P7XHC4_9ALTE</name>
<dbReference type="GO" id="GO:0008237">
    <property type="term" value="F:metallopeptidase activity"/>
    <property type="evidence" value="ECO:0007669"/>
    <property type="project" value="UniProtKB-KW"/>
</dbReference>
<evidence type="ECO:0000313" key="4">
    <source>
        <dbReference type="Proteomes" id="UP000298049"/>
    </source>
</evidence>
<feature type="transmembrane region" description="Helical" evidence="1">
    <location>
        <begin position="190"/>
        <end position="211"/>
    </location>
</feature>
<feature type="transmembrane region" description="Helical" evidence="1">
    <location>
        <begin position="54"/>
        <end position="73"/>
    </location>
</feature>
<dbReference type="AlphaFoldDB" id="A0A4P7XHC4"/>